<dbReference type="Pfam" id="PF13620">
    <property type="entry name" value="CarboxypepD_reg"/>
    <property type="match status" value="1"/>
</dbReference>
<comment type="subcellular location">
    <subcellularLocation>
        <location evidence="1">Cell outer membrane</location>
    </subcellularLocation>
</comment>
<proteinExistence type="predicted"/>
<sequence length="1025" mass="111195">MRATLRAGRALLPAAAARSIAYLSAFIPALVVAAPVQAQDYTTGALSGTVQRADGTRAEGGTVTLRSEAQGFTRAATVSRDGSFRVAALPIGRYQVTIDVPGAATLSDTVTIGAGAVNAYTFTVGAPAAEERAVADVVVTGRARRVNDLGPGTGGVAIGDVGGLLDRSPIARDQTALTLLAPGTNAGDTTFGSLASLSGATVAENAYYVNGLNVTNFRTFLGGNTPPIEFYQSFTVQTYGLPAEFGRVLGGAVTAVTKSGSNRFKAGALVSYAPDRLRATSPDSYAWHYREHARSEAEANYYVSGPIIRDHLFFYALYNPNNRSETKVNLLDSRQERKSDRSPFFGAKVDAVISDGQRLEATFFRNRYTDHYRYRAFDAASDRVGAAIGGMDETHGGNNFIVTYNGQFAPWLSLSGSYGENHDVQPSHPLPDQSVVESTLSGDTRIVRGFEYLRSDATDTRRFYRADADARFHLAGAHHVRTGYEREQLTSADTTVRTGGYSYTLTPDYIRRSFARNAGVWHARNESFYVQDSWSLLGDRLTLQPGLRDDRFSNDAVDGATFFRSGDQWGPRLGAALDVFGDHRTSLFGSWNRYFLPVSTDIDVHLGGAGLNYQQDFAYPAGVDPRAVDPAGVPLGLRFDARGNLLGLGAATRGHPCPAVAPNAGELCSGVFRSGVKVPTDGLISSTLQPNYTDEWNLGVEQRIGGWRIRAAYVNRRLGRALDDMAVDAAAIAYCREQAIAGCEDVFTGFHQYVLANPGSDVTVRLNGRCDVDPRQCGVARLSAAALALPKARRDYDSVQLEVQRGYADRWSLQASYTFTRLRGNYEGSVKSDNGQRNAGETQDFDQPGLLDGAYGILPNERAHTVKLLGSYGIGAHWRVGANVLVESPRHFSCLGTYYDAANFAAAYDNGSYYCAQPRFSDRRAFRDPASGRETYLVPRGTAFASDWRRQLDVNAQLDLPRLPGSFVSIDVFNLLGLAARTDYNEYGENRAGTLDPHYGLPLEYQPPRSLRLTLGVRLGERGDG</sequence>
<evidence type="ECO:0000256" key="4">
    <source>
        <dbReference type="SAM" id="SignalP"/>
    </source>
</evidence>
<protein>
    <submittedName>
        <fullName evidence="6">TonB-dependent receptor</fullName>
    </submittedName>
</protein>
<evidence type="ECO:0000256" key="3">
    <source>
        <dbReference type="ARBA" id="ARBA00023237"/>
    </source>
</evidence>
<dbReference type="EMBL" id="JAHXZN010000004">
    <property type="protein sequence ID" value="MBW6531709.1"/>
    <property type="molecule type" value="Genomic_DNA"/>
</dbReference>
<dbReference type="SUPFAM" id="SSF49452">
    <property type="entry name" value="Starch-binding domain-like"/>
    <property type="match status" value="1"/>
</dbReference>
<dbReference type="InterPro" id="IPR057601">
    <property type="entry name" value="Oar-like_b-barrel"/>
</dbReference>
<organism evidence="6 7">
    <name type="scientific">Sphingomonas citri</name>
    <dbReference type="NCBI Taxonomy" id="2862499"/>
    <lineage>
        <taxon>Bacteria</taxon>
        <taxon>Pseudomonadati</taxon>
        <taxon>Pseudomonadota</taxon>
        <taxon>Alphaproteobacteria</taxon>
        <taxon>Sphingomonadales</taxon>
        <taxon>Sphingomonadaceae</taxon>
        <taxon>Sphingomonas</taxon>
    </lineage>
</organism>
<keyword evidence="6" id="KW-0675">Receptor</keyword>
<dbReference type="InterPro" id="IPR036942">
    <property type="entry name" value="Beta-barrel_TonB_sf"/>
</dbReference>
<dbReference type="Gene3D" id="2.40.170.20">
    <property type="entry name" value="TonB-dependent receptor, beta-barrel domain"/>
    <property type="match status" value="1"/>
</dbReference>
<keyword evidence="3" id="KW-0998">Cell outer membrane</keyword>
<keyword evidence="7" id="KW-1185">Reference proteome</keyword>
<keyword evidence="2" id="KW-0472">Membrane</keyword>
<evidence type="ECO:0000313" key="6">
    <source>
        <dbReference type="EMBL" id="MBW6531709.1"/>
    </source>
</evidence>
<evidence type="ECO:0000313" key="7">
    <source>
        <dbReference type="Proteomes" id="UP000759103"/>
    </source>
</evidence>
<dbReference type="RefSeq" id="WP_219749092.1">
    <property type="nucleotide sequence ID" value="NZ_JAHXZN010000004.1"/>
</dbReference>
<dbReference type="SUPFAM" id="SSF56935">
    <property type="entry name" value="Porins"/>
    <property type="match status" value="1"/>
</dbReference>
<name>A0ABS7BQM5_9SPHN</name>
<evidence type="ECO:0000256" key="1">
    <source>
        <dbReference type="ARBA" id="ARBA00004442"/>
    </source>
</evidence>
<dbReference type="Proteomes" id="UP000759103">
    <property type="component" value="Unassembled WGS sequence"/>
</dbReference>
<evidence type="ECO:0000259" key="5">
    <source>
        <dbReference type="Pfam" id="PF25183"/>
    </source>
</evidence>
<gene>
    <name evidence="6" type="ORF">KZ820_13275</name>
</gene>
<evidence type="ECO:0000256" key="2">
    <source>
        <dbReference type="ARBA" id="ARBA00023136"/>
    </source>
</evidence>
<comment type="caution">
    <text evidence="6">The sequence shown here is derived from an EMBL/GenBank/DDBJ whole genome shotgun (WGS) entry which is preliminary data.</text>
</comment>
<keyword evidence="4" id="KW-0732">Signal</keyword>
<reference evidence="6 7" key="1">
    <citation type="submission" date="2021-07" db="EMBL/GenBank/DDBJ databases">
        <title>Sphingomonas sp.</title>
        <authorList>
            <person name="Feng G."/>
            <person name="Li J."/>
            <person name="Pan M."/>
        </authorList>
    </citation>
    <scope>NUCLEOTIDE SEQUENCE [LARGE SCALE GENOMIC DNA]</scope>
    <source>
        <strain evidence="6 7">RRHST34</strain>
    </source>
</reference>
<feature type="domain" description="TonB-dependent transporter Oar-like beta-barrel" evidence="5">
    <location>
        <begin position="565"/>
        <end position="872"/>
    </location>
</feature>
<accession>A0ABS7BQM5</accession>
<feature type="signal peptide" evidence="4">
    <location>
        <begin position="1"/>
        <end position="38"/>
    </location>
</feature>
<dbReference type="InterPro" id="IPR013784">
    <property type="entry name" value="Carb-bd-like_fold"/>
</dbReference>
<dbReference type="Pfam" id="PF25183">
    <property type="entry name" value="OMP_b-brl_4"/>
    <property type="match status" value="1"/>
</dbReference>
<dbReference type="Gene3D" id="2.60.40.1120">
    <property type="entry name" value="Carboxypeptidase-like, regulatory domain"/>
    <property type="match status" value="1"/>
</dbReference>
<feature type="chain" id="PRO_5046504377" evidence="4">
    <location>
        <begin position="39"/>
        <end position="1025"/>
    </location>
</feature>